<comment type="subcellular location">
    <subcellularLocation>
        <location evidence="1">Membrane</location>
        <topology evidence="1">Multi-pass membrane protein</topology>
    </subcellularLocation>
</comment>
<evidence type="ECO:0000313" key="7">
    <source>
        <dbReference type="Proteomes" id="UP000238479"/>
    </source>
</evidence>
<evidence type="ECO:0000256" key="5">
    <source>
        <dbReference type="SAM" id="Phobius"/>
    </source>
</evidence>
<dbReference type="PANTHER" id="PTHR11662:SF399">
    <property type="entry name" value="FI19708P1-RELATED"/>
    <property type="match status" value="1"/>
</dbReference>
<dbReference type="GO" id="GO:0009536">
    <property type="term" value="C:plastid"/>
    <property type="evidence" value="ECO:0007669"/>
    <property type="project" value="TreeGrafter"/>
</dbReference>
<dbReference type="Proteomes" id="UP000238479">
    <property type="component" value="Chromosome 1"/>
</dbReference>
<name>A0A2P6SE45_ROSCH</name>
<feature type="transmembrane region" description="Helical" evidence="5">
    <location>
        <begin position="20"/>
        <end position="43"/>
    </location>
</feature>
<accession>A0A2P6SE45</accession>
<evidence type="ECO:0000256" key="2">
    <source>
        <dbReference type="ARBA" id="ARBA00022692"/>
    </source>
</evidence>
<reference evidence="6 7" key="1">
    <citation type="journal article" date="2018" name="Nat. Genet.">
        <title>The Rosa genome provides new insights in the design of modern roses.</title>
        <authorList>
            <person name="Bendahmane M."/>
        </authorList>
    </citation>
    <scope>NUCLEOTIDE SEQUENCE [LARGE SCALE GENOMIC DNA]</scope>
    <source>
        <strain evidence="7">cv. Old Blush</strain>
    </source>
</reference>
<dbReference type="EC" id="3.6.3.27" evidence="6"/>
<organism evidence="6 7">
    <name type="scientific">Rosa chinensis</name>
    <name type="common">China rose</name>
    <dbReference type="NCBI Taxonomy" id="74649"/>
    <lineage>
        <taxon>Eukaryota</taxon>
        <taxon>Viridiplantae</taxon>
        <taxon>Streptophyta</taxon>
        <taxon>Embryophyta</taxon>
        <taxon>Tracheophyta</taxon>
        <taxon>Spermatophyta</taxon>
        <taxon>Magnoliopsida</taxon>
        <taxon>eudicotyledons</taxon>
        <taxon>Gunneridae</taxon>
        <taxon>Pentapetalae</taxon>
        <taxon>rosids</taxon>
        <taxon>fabids</taxon>
        <taxon>Rosales</taxon>
        <taxon>Rosaceae</taxon>
        <taxon>Rosoideae</taxon>
        <taxon>Rosoideae incertae sedis</taxon>
        <taxon>Rosa</taxon>
    </lineage>
</organism>
<dbReference type="InterPro" id="IPR036259">
    <property type="entry name" value="MFS_trans_sf"/>
</dbReference>
<evidence type="ECO:0000256" key="4">
    <source>
        <dbReference type="ARBA" id="ARBA00023136"/>
    </source>
</evidence>
<keyword evidence="3 5" id="KW-1133">Transmembrane helix</keyword>
<evidence type="ECO:0000313" key="6">
    <source>
        <dbReference type="EMBL" id="PRQ56947.1"/>
    </source>
</evidence>
<dbReference type="AlphaFoldDB" id="A0A2P6SE45"/>
<protein>
    <submittedName>
        <fullName evidence="6">Putative phosphate-transporting ATPase</fullName>
        <ecNumber evidence="6">3.6.3.27</ecNumber>
    </submittedName>
</protein>
<dbReference type="InterPro" id="IPR050382">
    <property type="entry name" value="MFS_Na/Anion_cotransporter"/>
</dbReference>
<gene>
    <name evidence="6" type="ORF">RchiOBHm_Chr1g0342871</name>
</gene>
<keyword evidence="4 5" id="KW-0472">Membrane</keyword>
<keyword evidence="7" id="KW-1185">Reference proteome</keyword>
<feature type="transmembrane region" description="Helical" evidence="5">
    <location>
        <begin position="125"/>
        <end position="147"/>
    </location>
</feature>
<dbReference type="Gene3D" id="1.20.1250.20">
    <property type="entry name" value="MFS general substrate transporter like domains"/>
    <property type="match status" value="1"/>
</dbReference>
<dbReference type="EMBL" id="PDCK01000039">
    <property type="protein sequence ID" value="PRQ56947.1"/>
    <property type="molecule type" value="Genomic_DNA"/>
</dbReference>
<dbReference type="SUPFAM" id="SSF103473">
    <property type="entry name" value="MFS general substrate transporter"/>
    <property type="match status" value="1"/>
</dbReference>
<keyword evidence="2 5" id="KW-0812">Transmembrane</keyword>
<feature type="transmembrane region" description="Helical" evidence="5">
    <location>
        <begin position="63"/>
        <end position="88"/>
    </location>
</feature>
<dbReference type="GO" id="GO:0005315">
    <property type="term" value="F:phosphate transmembrane transporter activity"/>
    <property type="evidence" value="ECO:0007669"/>
    <property type="project" value="TreeGrafter"/>
</dbReference>
<comment type="caution">
    <text evidence="6">The sequence shown here is derived from an EMBL/GenBank/DDBJ whole genome shotgun (WGS) entry which is preliminary data.</text>
</comment>
<keyword evidence="6" id="KW-0378">Hydrolase</keyword>
<dbReference type="GO" id="GO:0016020">
    <property type="term" value="C:membrane"/>
    <property type="evidence" value="ECO:0007669"/>
    <property type="project" value="UniProtKB-SubCell"/>
</dbReference>
<dbReference type="Gramene" id="PRQ56947">
    <property type="protein sequence ID" value="PRQ56947"/>
    <property type="gene ID" value="RchiOBHm_Chr1g0342871"/>
</dbReference>
<proteinExistence type="predicted"/>
<evidence type="ECO:0000256" key="1">
    <source>
        <dbReference type="ARBA" id="ARBA00004141"/>
    </source>
</evidence>
<sequence>MKQNLFRLKSNDKFPPLRLLLSKLPTWSIIFANITNNWGYFVLLSWMPVYFKTVFNVNLKQAAWFSAVPWGTMAISSCIAGTTSDFLIKAGYSLTIVRKIMQSIGFIGPGVSLLCLNYANTPTAAAVLLTAALCLSSFSQAGFLLNIQCWSRTKCSHIWGTD</sequence>
<evidence type="ECO:0000256" key="3">
    <source>
        <dbReference type="ARBA" id="ARBA00022989"/>
    </source>
</evidence>
<dbReference type="GO" id="GO:0016787">
    <property type="term" value="F:hydrolase activity"/>
    <property type="evidence" value="ECO:0007669"/>
    <property type="project" value="UniProtKB-KW"/>
</dbReference>
<dbReference type="PANTHER" id="PTHR11662">
    <property type="entry name" value="SOLUTE CARRIER FAMILY 17"/>
    <property type="match status" value="1"/>
</dbReference>